<keyword evidence="2" id="KW-1185">Reference proteome</keyword>
<sequence>MLASLSPQDALWLHTSKHTLDMAENGATVPTLVRDACFTSDSSKTFLSNLFRESHKRLQAAATAIASDVPHLLHPLATDASVFDVAENFLTTHLNRFNSRIPKLTSIDRRWSKWTPPKPLSPAWTQATSHSGILRHHGRGPIHIQHVIEPTLPTKISYRRDGDGVWHLETSNIDRLSISGLPDECPWKEVVSVEHEPLAGITVNGNCFQVKGWTNLRLRQGLDGAAWELEPDRLWFKNLESDPPSGYMATLDGGWGIVVAYDHTMKDAAIDFAWELYRVRRRWVLLA</sequence>
<protein>
    <submittedName>
        <fullName evidence="1">Uncharacterized protein</fullName>
    </submittedName>
</protein>
<evidence type="ECO:0000313" key="1">
    <source>
        <dbReference type="EMBL" id="KXS16781.1"/>
    </source>
</evidence>
<name>A0A139AIZ4_GONPJ</name>
<proteinExistence type="predicted"/>
<organism evidence="1 2">
    <name type="scientific">Gonapodya prolifera (strain JEL478)</name>
    <name type="common">Monoblepharis prolifera</name>
    <dbReference type="NCBI Taxonomy" id="1344416"/>
    <lineage>
        <taxon>Eukaryota</taxon>
        <taxon>Fungi</taxon>
        <taxon>Fungi incertae sedis</taxon>
        <taxon>Chytridiomycota</taxon>
        <taxon>Chytridiomycota incertae sedis</taxon>
        <taxon>Monoblepharidomycetes</taxon>
        <taxon>Monoblepharidales</taxon>
        <taxon>Gonapodyaceae</taxon>
        <taxon>Gonapodya</taxon>
    </lineage>
</organism>
<dbReference type="Proteomes" id="UP000070544">
    <property type="component" value="Unassembled WGS sequence"/>
</dbReference>
<reference evidence="1 2" key="1">
    <citation type="journal article" date="2015" name="Genome Biol. Evol.">
        <title>Phylogenomic analyses indicate that early fungi evolved digesting cell walls of algal ancestors of land plants.</title>
        <authorList>
            <person name="Chang Y."/>
            <person name="Wang S."/>
            <person name="Sekimoto S."/>
            <person name="Aerts A.L."/>
            <person name="Choi C."/>
            <person name="Clum A."/>
            <person name="LaButti K.M."/>
            <person name="Lindquist E.A."/>
            <person name="Yee Ngan C."/>
            <person name="Ohm R.A."/>
            <person name="Salamov A.A."/>
            <person name="Grigoriev I.V."/>
            <person name="Spatafora J.W."/>
            <person name="Berbee M.L."/>
        </authorList>
    </citation>
    <scope>NUCLEOTIDE SEQUENCE [LARGE SCALE GENOMIC DNA]</scope>
    <source>
        <strain evidence="1 2">JEL478</strain>
    </source>
</reference>
<gene>
    <name evidence="1" type="ORF">M427DRAFT_133860</name>
</gene>
<dbReference type="EMBL" id="KQ965750">
    <property type="protein sequence ID" value="KXS16781.1"/>
    <property type="molecule type" value="Genomic_DNA"/>
</dbReference>
<accession>A0A139AIZ4</accession>
<evidence type="ECO:0000313" key="2">
    <source>
        <dbReference type="Proteomes" id="UP000070544"/>
    </source>
</evidence>
<dbReference type="AlphaFoldDB" id="A0A139AIZ4"/>